<sequence>MNTNEILKPKKHSIYLEAGISSRILGMEFLFKKPVTDTKKTRFKKYLSEIEPN</sequence>
<keyword evidence="2" id="KW-1185">Reference proteome</keyword>
<dbReference type="EMBL" id="BAABCW010000004">
    <property type="protein sequence ID" value="GAA4114928.1"/>
    <property type="molecule type" value="Genomic_DNA"/>
</dbReference>
<organism evidence="1 2">
    <name type="scientific">Aquimarina addita</name>
    <dbReference type="NCBI Taxonomy" id="870485"/>
    <lineage>
        <taxon>Bacteria</taxon>
        <taxon>Pseudomonadati</taxon>
        <taxon>Bacteroidota</taxon>
        <taxon>Flavobacteriia</taxon>
        <taxon>Flavobacteriales</taxon>
        <taxon>Flavobacteriaceae</taxon>
        <taxon>Aquimarina</taxon>
    </lineage>
</organism>
<evidence type="ECO:0000313" key="1">
    <source>
        <dbReference type="EMBL" id="GAA4114928.1"/>
    </source>
</evidence>
<evidence type="ECO:0000313" key="2">
    <source>
        <dbReference type="Proteomes" id="UP001500459"/>
    </source>
</evidence>
<proteinExistence type="predicted"/>
<protein>
    <submittedName>
        <fullName evidence="1">Uncharacterized protein</fullName>
    </submittedName>
</protein>
<dbReference type="Proteomes" id="UP001500459">
    <property type="component" value="Unassembled WGS sequence"/>
</dbReference>
<comment type="caution">
    <text evidence="1">The sequence shown here is derived from an EMBL/GenBank/DDBJ whole genome shotgun (WGS) entry which is preliminary data.</text>
</comment>
<accession>A0ABP7XGB1</accession>
<gene>
    <name evidence="1" type="ORF">GCM10022393_14810</name>
</gene>
<reference evidence="2" key="1">
    <citation type="journal article" date="2019" name="Int. J. Syst. Evol. Microbiol.">
        <title>The Global Catalogue of Microorganisms (GCM) 10K type strain sequencing project: providing services to taxonomists for standard genome sequencing and annotation.</title>
        <authorList>
            <consortium name="The Broad Institute Genomics Platform"/>
            <consortium name="The Broad Institute Genome Sequencing Center for Infectious Disease"/>
            <person name="Wu L."/>
            <person name="Ma J."/>
        </authorList>
    </citation>
    <scope>NUCLEOTIDE SEQUENCE [LARGE SCALE GENOMIC DNA]</scope>
    <source>
        <strain evidence="2">JCM 17106</strain>
    </source>
</reference>
<name>A0ABP7XGB1_9FLAO</name>